<comment type="caution">
    <text evidence="1">The sequence shown here is derived from an EMBL/GenBank/DDBJ whole genome shotgun (WGS) entry which is preliminary data.</text>
</comment>
<evidence type="ECO:0000313" key="2">
    <source>
        <dbReference type="Proteomes" id="UP001430953"/>
    </source>
</evidence>
<accession>A0AAW2GQV5</accession>
<reference evidence="1 2" key="1">
    <citation type="submission" date="2023-03" db="EMBL/GenBank/DDBJ databases">
        <title>High recombination rates correlate with genetic variation in Cardiocondyla obscurior ants.</title>
        <authorList>
            <person name="Errbii M."/>
        </authorList>
    </citation>
    <scope>NUCLEOTIDE SEQUENCE [LARGE SCALE GENOMIC DNA]</scope>
    <source>
        <strain evidence="1">Alpha-2009</strain>
        <tissue evidence="1">Whole body</tissue>
    </source>
</reference>
<organism evidence="1 2">
    <name type="scientific">Cardiocondyla obscurior</name>
    <dbReference type="NCBI Taxonomy" id="286306"/>
    <lineage>
        <taxon>Eukaryota</taxon>
        <taxon>Metazoa</taxon>
        <taxon>Ecdysozoa</taxon>
        <taxon>Arthropoda</taxon>
        <taxon>Hexapoda</taxon>
        <taxon>Insecta</taxon>
        <taxon>Pterygota</taxon>
        <taxon>Neoptera</taxon>
        <taxon>Endopterygota</taxon>
        <taxon>Hymenoptera</taxon>
        <taxon>Apocrita</taxon>
        <taxon>Aculeata</taxon>
        <taxon>Formicoidea</taxon>
        <taxon>Formicidae</taxon>
        <taxon>Myrmicinae</taxon>
        <taxon>Cardiocondyla</taxon>
    </lineage>
</organism>
<keyword evidence="2" id="KW-1185">Reference proteome</keyword>
<proteinExistence type="predicted"/>
<sequence>MIPMTVPLVFLCGNLIHHAIITTKLRFLCSSLISSVEIVKPKSYPVFREYYNISFSIHDQTNAQYSHALTLLLLYSERHRGI</sequence>
<gene>
    <name evidence="1" type="ORF">PUN28_001723</name>
</gene>
<dbReference type="AlphaFoldDB" id="A0AAW2GQV5"/>
<protein>
    <recommendedName>
        <fullName evidence="3">Secreted protein</fullName>
    </recommendedName>
</protein>
<dbReference type="EMBL" id="JADYXP020000002">
    <property type="protein sequence ID" value="KAL0129649.1"/>
    <property type="molecule type" value="Genomic_DNA"/>
</dbReference>
<name>A0AAW2GQV5_9HYME</name>
<evidence type="ECO:0000313" key="1">
    <source>
        <dbReference type="EMBL" id="KAL0129649.1"/>
    </source>
</evidence>
<dbReference type="Proteomes" id="UP001430953">
    <property type="component" value="Unassembled WGS sequence"/>
</dbReference>
<evidence type="ECO:0008006" key="3">
    <source>
        <dbReference type="Google" id="ProtNLM"/>
    </source>
</evidence>